<name>A0A5C3MKJ8_9AGAR</name>
<dbReference type="OrthoDB" id="7862095at2759"/>
<dbReference type="Pfam" id="PF00335">
    <property type="entry name" value="Tetraspanin"/>
    <property type="match status" value="1"/>
</dbReference>
<organism evidence="7 8">
    <name type="scientific">Crucibulum laeve</name>
    <dbReference type="NCBI Taxonomy" id="68775"/>
    <lineage>
        <taxon>Eukaryota</taxon>
        <taxon>Fungi</taxon>
        <taxon>Dikarya</taxon>
        <taxon>Basidiomycota</taxon>
        <taxon>Agaricomycotina</taxon>
        <taxon>Agaricomycetes</taxon>
        <taxon>Agaricomycetidae</taxon>
        <taxon>Agaricales</taxon>
        <taxon>Agaricineae</taxon>
        <taxon>Nidulariaceae</taxon>
        <taxon>Crucibulum</taxon>
    </lineage>
</organism>
<dbReference type="Proteomes" id="UP000308652">
    <property type="component" value="Unassembled WGS sequence"/>
</dbReference>
<evidence type="ECO:0008006" key="9">
    <source>
        <dbReference type="Google" id="ProtNLM"/>
    </source>
</evidence>
<dbReference type="STRING" id="68775.A0A5C3MKJ8"/>
<keyword evidence="2 6" id="KW-0812">Transmembrane</keyword>
<accession>A0A5C3MKJ8</accession>
<dbReference type="GO" id="GO:0016020">
    <property type="term" value="C:membrane"/>
    <property type="evidence" value="ECO:0007669"/>
    <property type="project" value="UniProtKB-SubCell"/>
</dbReference>
<evidence type="ECO:0000256" key="5">
    <source>
        <dbReference type="SAM" id="MobiDB-lite"/>
    </source>
</evidence>
<feature type="region of interest" description="Disordered" evidence="5">
    <location>
        <begin position="182"/>
        <end position="205"/>
    </location>
</feature>
<feature type="transmembrane region" description="Helical" evidence="6">
    <location>
        <begin position="54"/>
        <end position="77"/>
    </location>
</feature>
<proteinExistence type="predicted"/>
<evidence type="ECO:0000256" key="6">
    <source>
        <dbReference type="SAM" id="Phobius"/>
    </source>
</evidence>
<reference evidence="7 8" key="1">
    <citation type="journal article" date="2019" name="Nat. Ecol. Evol.">
        <title>Megaphylogeny resolves global patterns of mushroom evolution.</title>
        <authorList>
            <person name="Varga T."/>
            <person name="Krizsan K."/>
            <person name="Foldi C."/>
            <person name="Dima B."/>
            <person name="Sanchez-Garcia M."/>
            <person name="Sanchez-Ramirez S."/>
            <person name="Szollosi G.J."/>
            <person name="Szarkandi J.G."/>
            <person name="Papp V."/>
            <person name="Albert L."/>
            <person name="Andreopoulos W."/>
            <person name="Angelini C."/>
            <person name="Antonin V."/>
            <person name="Barry K.W."/>
            <person name="Bougher N.L."/>
            <person name="Buchanan P."/>
            <person name="Buyck B."/>
            <person name="Bense V."/>
            <person name="Catcheside P."/>
            <person name="Chovatia M."/>
            <person name="Cooper J."/>
            <person name="Damon W."/>
            <person name="Desjardin D."/>
            <person name="Finy P."/>
            <person name="Geml J."/>
            <person name="Haridas S."/>
            <person name="Hughes K."/>
            <person name="Justo A."/>
            <person name="Karasinski D."/>
            <person name="Kautmanova I."/>
            <person name="Kiss B."/>
            <person name="Kocsube S."/>
            <person name="Kotiranta H."/>
            <person name="LaButti K.M."/>
            <person name="Lechner B.E."/>
            <person name="Liimatainen K."/>
            <person name="Lipzen A."/>
            <person name="Lukacs Z."/>
            <person name="Mihaltcheva S."/>
            <person name="Morgado L.N."/>
            <person name="Niskanen T."/>
            <person name="Noordeloos M.E."/>
            <person name="Ohm R.A."/>
            <person name="Ortiz-Santana B."/>
            <person name="Ovrebo C."/>
            <person name="Racz N."/>
            <person name="Riley R."/>
            <person name="Savchenko A."/>
            <person name="Shiryaev A."/>
            <person name="Soop K."/>
            <person name="Spirin V."/>
            <person name="Szebenyi C."/>
            <person name="Tomsovsky M."/>
            <person name="Tulloss R.E."/>
            <person name="Uehling J."/>
            <person name="Grigoriev I.V."/>
            <person name="Vagvolgyi C."/>
            <person name="Papp T."/>
            <person name="Martin F.M."/>
            <person name="Miettinen O."/>
            <person name="Hibbett D.S."/>
            <person name="Nagy L.G."/>
        </authorList>
    </citation>
    <scope>NUCLEOTIDE SEQUENCE [LARGE SCALE GENOMIC DNA]</scope>
    <source>
        <strain evidence="7 8">CBS 166.37</strain>
    </source>
</reference>
<dbReference type="AlphaFoldDB" id="A0A5C3MKJ8"/>
<evidence type="ECO:0000256" key="2">
    <source>
        <dbReference type="ARBA" id="ARBA00022692"/>
    </source>
</evidence>
<gene>
    <name evidence="7" type="ORF">BDQ12DRAFT_661196</name>
</gene>
<keyword evidence="3 6" id="KW-1133">Transmembrane helix</keyword>
<dbReference type="InterPro" id="IPR018499">
    <property type="entry name" value="Tetraspanin/Peripherin"/>
</dbReference>
<protein>
    <recommendedName>
        <fullName evidence="9">Tetraspanin family-domain-containing protein</fullName>
    </recommendedName>
</protein>
<evidence type="ECO:0000313" key="8">
    <source>
        <dbReference type="Proteomes" id="UP000308652"/>
    </source>
</evidence>
<sequence>MAAKFLCCLPLRFGVLLISFLQFLASGATAGLVWWLLWYTNEHSVSEITQSMKISIIITGSVSTLGALIGLFGFLGAILRKSGLVLTFLFVLYLVLGLQIAGTIYFLITFYKTRGQSLEECVNVSISRSGISVCNALEEYKKISQGGMIVSLIVPILVQILFKAPSQTEVYQPVKPTDDSFPALTQPNTKYPYADASNSFGRSSV</sequence>
<keyword evidence="8" id="KW-1185">Reference proteome</keyword>
<feature type="compositionally biased region" description="Polar residues" evidence="5">
    <location>
        <begin position="196"/>
        <end position="205"/>
    </location>
</feature>
<evidence type="ECO:0000256" key="4">
    <source>
        <dbReference type="ARBA" id="ARBA00023136"/>
    </source>
</evidence>
<evidence type="ECO:0000313" key="7">
    <source>
        <dbReference type="EMBL" id="TFK44438.1"/>
    </source>
</evidence>
<evidence type="ECO:0000256" key="1">
    <source>
        <dbReference type="ARBA" id="ARBA00004141"/>
    </source>
</evidence>
<feature type="transmembrane region" description="Helical" evidence="6">
    <location>
        <begin position="84"/>
        <end position="108"/>
    </location>
</feature>
<keyword evidence="4 6" id="KW-0472">Membrane</keyword>
<comment type="subcellular location">
    <subcellularLocation>
        <location evidence="1">Membrane</location>
        <topology evidence="1">Multi-pass membrane protein</topology>
    </subcellularLocation>
</comment>
<evidence type="ECO:0000256" key="3">
    <source>
        <dbReference type="ARBA" id="ARBA00022989"/>
    </source>
</evidence>
<dbReference type="EMBL" id="ML213590">
    <property type="protein sequence ID" value="TFK44438.1"/>
    <property type="molecule type" value="Genomic_DNA"/>
</dbReference>